<feature type="domain" description="Anaphase-promoting complex subunit 5" evidence="9">
    <location>
        <begin position="408"/>
        <end position="492"/>
    </location>
</feature>
<protein>
    <recommendedName>
        <fullName evidence="2">Anaphase-promoting complex subunit 5</fullName>
    </recommendedName>
    <alternativeName>
        <fullName evidence="7">Cyclosome subunit 5</fullName>
    </alternativeName>
</protein>
<dbReference type="GO" id="GO:0005680">
    <property type="term" value="C:anaphase-promoting complex"/>
    <property type="evidence" value="ECO:0007669"/>
    <property type="project" value="InterPro"/>
</dbReference>
<feature type="domain" description="Anaphase-promoting complex subunit 5" evidence="9">
    <location>
        <begin position="747"/>
        <end position="827"/>
    </location>
</feature>
<reference evidence="10 11" key="1">
    <citation type="journal article" date="2018" name="Sci. Rep.">
        <title>Genomic signatures of local adaptation to the degree of environmental predictability in rotifers.</title>
        <authorList>
            <person name="Franch-Gras L."/>
            <person name="Hahn C."/>
            <person name="Garcia-Roger E.M."/>
            <person name="Carmona M.J."/>
            <person name="Serra M."/>
            <person name="Gomez A."/>
        </authorList>
    </citation>
    <scope>NUCLEOTIDE SEQUENCE [LARGE SCALE GENOMIC DNA]</scope>
    <source>
        <strain evidence="10">HYR1</strain>
    </source>
</reference>
<comment type="caution">
    <text evidence="10">The sequence shown here is derived from an EMBL/GenBank/DDBJ whole genome shotgun (WGS) entry which is preliminary data.</text>
</comment>
<keyword evidence="3" id="KW-0132">Cell division</keyword>
<keyword evidence="6" id="KW-0131">Cell cycle</keyword>
<dbReference type="Pfam" id="PF12862">
    <property type="entry name" value="ANAPC5"/>
    <property type="match status" value="2"/>
</dbReference>
<dbReference type="SUPFAM" id="SSF48452">
    <property type="entry name" value="TPR-like"/>
    <property type="match status" value="1"/>
</dbReference>
<evidence type="ECO:0000256" key="2">
    <source>
        <dbReference type="ARBA" id="ARBA00016066"/>
    </source>
</evidence>
<dbReference type="PANTHER" id="PTHR12830">
    <property type="entry name" value="ANAPHASE-PROMOTING COMPLEX SUBUNIT 5"/>
    <property type="match status" value="1"/>
</dbReference>
<dbReference type="InterPro" id="IPR011990">
    <property type="entry name" value="TPR-like_helical_dom_sf"/>
</dbReference>
<comment type="similarity">
    <text evidence="1">Belongs to the APC5 family.</text>
</comment>
<evidence type="ECO:0000259" key="9">
    <source>
        <dbReference type="Pfam" id="PF12862"/>
    </source>
</evidence>
<sequence>MSSKLSTVLSNLNPNEIRFFETFSSYKIFTLELISLFCNYKKEKTKSDGIKSETANNESENSSSLLFIYAQSKENFLNPKQELKIINLILKSIKTCDIDIVSQLQGVLDMPDFQPFLKQLQERFERLSKNFILELKMLINALKIYFIGPNLSECLIKPWSVVGKYVRRCIIIYEKTSFDKLVCLSKQASLEFKHYQDFLAQPASKPKAEHLDHHYEIDNSTSPMRGEGLFLNDESNLTITSEWFNRSTNADYSGMDLEPLDESLTHSSTVHKPMGLNRLNQKALTSTVSAQRTQSLSNFKSAKSEGICEQNIADERTTGAKISTVKFQLPLQKDTSAALEGSIISEMNPKAGVFQPKNIFEFSTKVAEYFVARQANLIENNEHEALGPVELQHKLDELLSYSSFADAYYLKYLNCLRLKDYPSALKALHDYFDRFVYGSSISLASLNLCSLEYRFGNKENAMFALKEAITSAHQAGDVKCLQQCLSWLYKLEPSSNANRDFLIKNACSRSLSNELYNLAAYNLQYFARNNIGKFKPNAILNLLNKSDFVNLKINSKMELTLLSQCNKASIWNLYGQRKISLLYSQMVLNLQPKSSFNKLNTESQCIAMCFLALDYSRNGMFNTSTTILNLCKELYSTNSKISEHWLFTENLILIEINLNLGKWNLAKTHVERLATINFQQALLHEMTIFILGCNFDKAKEIGNRISNNIRFTQNEHNGMLENSSQYDFFNEQINVNLKLNYIQIYIGLKDYSNALISAIKFYHEVKEMNFNYEHMISCLLIAKILIHMEQAEQAVKYLKKCIIYILSNGSLLDQAKLHYLYAKCIHILEKNKSKYAQL</sequence>
<keyword evidence="4" id="KW-0498">Mitosis</keyword>
<dbReference type="OrthoDB" id="2504561at2759"/>
<dbReference type="InterPro" id="IPR037679">
    <property type="entry name" value="Apc5"/>
</dbReference>
<proteinExistence type="inferred from homology"/>
<dbReference type="GO" id="GO:0070979">
    <property type="term" value="P:protein K11-linked ubiquitination"/>
    <property type="evidence" value="ECO:0007669"/>
    <property type="project" value="TreeGrafter"/>
</dbReference>
<evidence type="ECO:0000256" key="8">
    <source>
        <dbReference type="ARBA" id="ARBA00045696"/>
    </source>
</evidence>
<comment type="function">
    <text evidence="8">Component of the anaphase promoting complex/cyclosome (APC/C), a cell cycle-regulated E3 ubiquitin ligase that controls progression through mitosis and the G1 phase of the cell cycle. The APC/C complex acts by mediating ubiquitination and subsequent degradation of target proteins: it mainly mediates the formation of 'Lys-11'-linked polyubiquitin chains and, to a lower extent, the formation of 'Lys-48'- and 'Lys-63'-linked polyubiquitin chains. The APC/C complex catalyzes assembly of branched 'Lys-11'-/'Lys-48'-linked branched ubiquitin chains on target proteins.</text>
</comment>
<dbReference type="STRING" id="10195.A0A3M7S898"/>
<dbReference type="GO" id="GO:0051301">
    <property type="term" value="P:cell division"/>
    <property type="evidence" value="ECO:0007669"/>
    <property type="project" value="UniProtKB-KW"/>
</dbReference>
<dbReference type="PANTHER" id="PTHR12830:SF9">
    <property type="entry name" value="ANAPHASE-PROMOTING COMPLEX SUBUNIT 5"/>
    <property type="match status" value="1"/>
</dbReference>
<evidence type="ECO:0000256" key="1">
    <source>
        <dbReference type="ARBA" id="ARBA00007450"/>
    </source>
</evidence>
<dbReference type="Proteomes" id="UP000276133">
    <property type="component" value="Unassembled WGS sequence"/>
</dbReference>
<keyword evidence="5" id="KW-0833">Ubl conjugation pathway</keyword>
<keyword evidence="11" id="KW-1185">Reference proteome</keyword>
<gene>
    <name evidence="10" type="ORF">BpHYR1_039628</name>
</gene>
<dbReference type="GO" id="GO:0045842">
    <property type="term" value="P:positive regulation of mitotic metaphase/anaphase transition"/>
    <property type="evidence" value="ECO:0007669"/>
    <property type="project" value="TreeGrafter"/>
</dbReference>
<evidence type="ECO:0000313" key="11">
    <source>
        <dbReference type="Proteomes" id="UP000276133"/>
    </source>
</evidence>
<evidence type="ECO:0000256" key="7">
    <source>
        <dbReference type="ARBA" id="ARBA00031069"/>
    </source>
</evidence>
<dbReference type="EMBL" id="REGN01001893">
    <property type="protein sequence ID" value="RNA31808.1"/>
    <property type="molecule type" value="Genomic_DNA"/>
</dbReference>
<evidence type="ECO:0000256" key="4">
    <source>
        <dbReference type="ARBA" id="ARBA00022776"/>
    </source>
</evidence>
<name>A0A3M7S898_BRAPC</name>
<evidence type="ECO:0000256" key="6">
    <source>
        <dbReference type="ARBA" id="ARBA00023306"/>
    </source>
</evidence>
<accession>A0A3M7S898</accession>
<evidence type="ECO:0000256" key="3">
    <source>
        <dbReference type="ARBA" id="ARBA00022618"/>
    </source>
</evidence>
<evidence type="ECO:0000313" key="10">
    <source>
        <dbReference type="EMBL" id="RNA31808.1"/>
    </source>
</evidence>
<evidence type="ECO:0000256" key="5">
    <source>
        <dbReference type="ARBA" id="ARBA00022786"/>
    </source>
</evidence>
<dbReference type="InterPro" id="IPR026000">
    <property type="entry name" value="Apc5_dom"/>
</dbReference>
<organism evidence="10 11">
    <name type="scientific">Brachionus plicatilis</name>
    <name type="common">Marine rotifer</name>
    <name type="synonym">Brachionus muelleri</name>
    <dbReference type="NCBI Taxonomy" id="10195"/>
    <lineage>
        <taxon>Eukaryota</taxon>
        <taxon>Metazoa</taxon>
        <taxon>Spiralia</taxon>
        <taxon>Gnathifera</taxon>
        <taxon>Rotifera</taxon>
        <taxon>Eurotatoria</taxon>
        <taxon>Monogononta</taxon>
        <taxon>Pseudotrocha</taxon>
        <taxon>Ploima</taxon>
        <taxon>Brachionidae</taxon>
        <taxon>Brachionus</taxon>
    </lineage>
</organism>
<dbReference type="UniPathway" id="UPA00143"/>
<dbReference type="GO" id="GO:0031145">
    <property type="term" value="P:anaphase-promoting complex-dependent catabolic process"/>
    <property type="evidence" value="ECO:0007669"/>
    <property type="project" value="TreeGrafter"/>
</dbReference>
<dbReference type="AlphaFoldDB" id="A0A3M7S898"/>